<name>A0A059EWI0_9MICR</name>
<gene>
    <name evidence="1" type="ORF">H312_03573</name>
</gene>
<evidence type="ECO:0000313" key="1">
    <source>
        <dbReference type="EMBL" id="KCZ79046.1"/>
    </source>
</evidence>
<evidence type="ECO:0000313" key="2">
    <source>
        <dbReference type="Proteomes" id="UP000030655"/>
    </source>
</evidence>
<sequence length="107" mass="12561">MILSVFIKKKLPGKNLHPKHPLVQSICGIVLRPGRHFENFILARALKYLPTPAFKNLIKKDKGINELLKLLEWCTCLLFLISFILRGNQKIIINYYFFLEKIFFDSK</sequence>
<dbReference type="VEuPathDB" id="MicrosporidiaDB:H312_03573"/>
<dbReference type="EMBL" id="KK365409">
    <property type="protein sequence ID" value="KCZ79046.1"/>
    <property type="molecule type" value="Genomic_DNA"/>
</dbReference>
<reference evidence="2" key="1">
    <citation type="submission" date="2013-02" db="EMBL/GenBank/DDBJ databases">
        <authorList>
            <consortium name="The Broad Institute Genome Sequencing Platform"/>
            <person name="Cuomo C."/>
            <person name="Becnel J."/>
            <person name="Sanscrainte N."/>
            <person name="Walker B."/>
            <person name="Young S.K."/>
            <person name="Zeng Q."/>
            <person name="Gargeya S."/>
            <person name="Fitzgerald M."/>
            <person name="Haas B."/>
            <person name="Abouelleil A."/>
            <person name="Alvarado L."/>
            <person name="Arachchi H.M."/>
            <person name="Berlin A.M."/>
            <person name="Chapman S.B."/>
            <person name="Dewar J."/>
            <person name="Goldberg J."/>
            <person name="Griggs A."/>
            <person name="Gujja S."/>
            <person name="Hansen M."/>
            <person name="Howarth C."/>
            <person name="Imamovic A."/>
            <person name="Larimer J."/>
            <person name="McCowan C."/>
            <person name="Murphy C."/>
            <person name="Neiman D."/>
            <person name="Pearson M."/>
            <person name="Priest M."/>
            <person name="Roberts A."/>
            <person name="Saif S."/>
            <person name="Shea T."/>
            <person name="Sisk P."/>
            <person name="Sykes S."/>
            <person name="Wortman J."/>
            <person name="Nusbaum C."/>
            <person name="Birren B."/>
        </authorList>
    </citation>
    <scope>NUCLEOTIDE SEQUENCE [LARGE SCALE GENOMIC DNA]</scope>
    <source>
        <strain evidence="2">PRA339</strain>
    </source>
</reference>
<dbReference type="Proteomes" id="UP000030655">
    <property type="component" value="Unassembled WGS sequence"/>
</dbReference>
<reference evidence="1 2" key="2">
    <citation type="submission" date="2014-03" db="EMBL/GenBank/DDBJ databases">
        <title>The Genome Sequence of Anncaliia algerae insect isolate PRA339.</title>
        <authorList>
            <consortium name="The Broad Institute Genome Sequencing Platform"/>
            <consortium name="The Broad Institute Genome Sequencing Center for Infectious Disease"/>
            <person name="Cuomo C."/>
            <person name="Becnel J."/>
            <person name="Sanscrainte N."/>
            <person name="Walker B."/>
            <person name="Young S.K."/>
            <person name="Zeng Q."/>
            <person name="Gargeya S."/>
            <person name="Fitzgerald M."/>
            <person name="Haas B."/>
            <person name="Abouelleil A."/>
            <person name="Alvarado L."/>
            <person name="Arachchi H.M."/>
            <person name="Berlin A.M."/>
            <person name="Chapman S.B."/>
            <person name="Dewar J."/>
            <person name="Goldberg J."/>
            <person name="Griggs A."/>
            <person name="Gujja S."/>
            <person name="Hansen M."/>
            <person name="Howarth C."/>
            <person name="Imamovic A."/>
            <person name="Larimer J."/>
            <person name="McCowan C."/>
            <person name="Murphy C."/>
            <person name="Neiman D."/>
            <person name="Pearson M."/>
            <person name="Priest M."/>
            <person name="Roberts A."/>
            <person name="Saif S."/>
            <person name="Shea T."/>
            <person name="Sisk P."/>
            <person name="Sykes S."/>
            <person name="Wortman J."/>
            <person name="Nusbaum C."/>
            <person name="Birren B."/>
        </authorList>
    </citation>
    <scope>NUCLEOTIDE SEQUENCE [LARGE SCALE GENOMIC DNA]</scope>
    <source>
        <strain evidence="1 2">PRA339</strain>
    </source>
</reference>
<proteinExistence type="predicted"/>
<dbReference type="AlphaFoldDB" id="A0A059EWI0"/>
<accession>A0A059EWI0</accession>
<keyword evidence="2" id="KW-1185">Reference proteome</keyword>
<organism evidence="1 2">
    <name type="scientific">Anncaliia algerae PRA339</name>
    <dbReference type="NCBI Taxonomy" id="1288291"/>
    <lineage>
        <taxon>Eukaryota</taxon>
        <taxon>Fungi</taxon>
        <taxon>Fungi incertae sedis</taxon>
        <taxon>Microsporidia</taxon>
        <taxon>Tubulinosematoidea</taxon>
        <taxon>Tubulinosematidae</taxon>
        <taxon>Anncaliia</taxon>
    </lineage>
</organism>
<protein>
    <submittedName>
        <fullName evidence="1">Uncharacterized protein</fullName>
    </submittedName>
</protein>
<dbReference type="HOGENOM" id="CLU_2209386_0_0_1"/>